<protein>
    <recommendedName>
        <fullName evidence="3">Outer membrane protein beta-barrel domain-containing protein</fullName>
    </recommendedName>
</protein>
<organism evidence="1 2">
    <name type="scientific">Mangrovivirga cuniculi</name>
    <dbReference type="NCBI Taxonomy" id="2715131"/>
    <lineage>
        <taxon>Bacteria</taxon>
        <taxon>Pseudomonadati</taxon>
        <taxon>Bacteroidota</taxon>
        <taxon>Cytophagia</taxon>
        <taxon>Cytophagales</taxon>
        <taxon>Mangrovivirgaceae</taxon>
        <taxon>Mangrovivirga</taxon>
    </lineage>
</organism>
<evidence type="ECO:0000313" key="2">
    <source>
        <dbReference type="Proteomes" id="UP000298616"/>
    </source>
</evidence>
<evidence type="ECO:0008006" key="3">
    <source>
        <dbReference type="Google" id="ProtNLM"/>
    </source>
</evidence>
<accession>A0A4D7JX91</accession>
<dbReference type="KEGG" id="fpf:DCC35_00665"/>
<dbReference type="AlphaFoldDB" id="A0A4D7JX91"/>
<reference evidence="1 2" key="1">
    <citation type="submission" date="2018-04" db="EMBL/GenBank/DDBJ databases">
        <title>Complete genome uncultured novel isolate.</title>
        <authorList>
            <person name="Merlino G."/>
        </authorList>
    </citation>
    <scope>NUCLEOTIDE SEQUENCE [LARGE SCALE GENOMIC DNA]</scope>
    <source>
        <strain evidence="2">R1DC9</strain>
    </source>
</reference>
<evidence type="ECO:0000313" key="1">
    <source>
        <dbReference type="EMBL" id="QCK13364.1"/>
    </source>
</evidence>
<keyword evidence="2" id="KW-1185">Reference proteome</keyword>
<sequence length="222" mass="25526">MNRKIFFILCFTFSILSFQDLKAQKMRHNKRQQDVLLCPIKYKRKLFTHSLGARIGEPWGLSYKLSYKQKIAAEVVAGVGFSGLFDPYLENQFYQQSFVEDLQSPKYLDHSGNIYALLTRIMYQGRISKDYTADWYAGIGFSFRRFETKYLYDYQTQEGVTSEPTSRNTEVTFRSPDIFAGFEYSHPKTPVSAFAEVGLFVNFGGADAAPDFQGGMGIRYTL</sequence>
<dbReference type="EMBL" id="CP028923">
    <property type="protein sequence ID" value="QCK13364.1"/>
    <property type="molecule type" value="Genomic_DNA"/>
</dbReference>
<proteinExistence type="predicted"/>
<gene>
    <name evidence="1" type="ORF">DCC35_00665</name>
</gene>
<dbReference type="Proteomes" id="UP000298616">
    <property type="component" value="Chromosome"/>
</dbReference>
<name>A0A4D7JX91_9BACT</name>